<gene>
    <name evidence="3" type="ORF">MUK42_09319</name>
</gene>
<dbReference type="Proteomes" id="UP001055439">
    <property type="component" value="Chromosome 1"/>
</dbReference>
<dbReference type="PANTHER" id="PTHR31614">
    <property type="entry name" value="PROTEIN DOWNSTREAM OF FLC-RELATED"/>
    <property type="match status" value="1"/>
</dbReference>
<reference evidence="3" key="1">
    <citation type="submission" date="2022-05" db="EMBL/GenBank/DDBJ databases">
        <title>The Musa troglodytarum L. genome provides insights into the mechanism of non-climacteric behaviour and enrichment of carotenoids.</title>
        <authorList>
            <person name="Wang J."/>
        </authorList>
    </citation>
    <scope>NUCLEOTIDE SEQUENCE</scope>
    <source>
        <tissue evidence="3">Leaf</tissue>
    </source>
</reference>
<proteinExistence type="inferred from homology"/>
<dbReference type="InterPro" id="IPR006041">
    <property type="entry name" value="Pollen_Ole_e1_allergen"/>
</dbReference>
<sequence>METPTLTASDDNIVPAIKSRPFPVCGTAVGFLESSHHFSVTVLSLSTTASATMAKHPISAVAAVLAVACVLPSLTVAARNVAAGKQGFVVQGRVFCDTCRAGFETPVSTYTAGAKVRIECRSKATGAKTCKVEGTTDHTGTYNILVADEHEHEICESVLVSSPESRCKTPLQGRERARVFLSRNNGIASDTRYAKSLGFQKDTPLSVCAELLKTYEQYEV</sequence>
<comment type="similarity">
    <text evidence="1">Belongs to the Ole e I family.</text>
</comment>
<name>A0A9E7E9A6_9LILI</name>
<evidence type="ECO:0000313" key="3">
    <source>
        <dbReference type="EMBL" id="URD72803.1"/>
    </source>
</evidence>
<keyword evidence="4" id="KW-1185">Reference proteome</keyword>
<protein>
    <submittedName>
        <fullName evidence="3">Pollen-specific protein</fullName>
    </submittedName>
</protein>
<accession>A0A9E7E9A6</accession>
<keyword evidence="2" id="KW-1015">Disulfide bond</keyword>
<dbReference type="AlphaFoldDB" id="A0A9E7E9A6"/>
<dbReference type="PANTHER" id="PTHR31614:SF5">
    <property type="entry name" value="ALLERGEN-LIKE PROTEIN BRSN20"/>
    <property type="match status" value="1"/>
</dbReference>
<evidence type="ECO:0000256" key="2">
    <source>
        <dbReference type="ARBA" id="ARBA00023157"/>
    </source>
</evidence>
<organism evidence="3 4">
    <name type="scientific">Musa troglodytarum</name>
    <name type="common">fe'i banana</name>
    <dbReference type="NCBI Taxonomy" id="320322"/>
    <lineage>
        <taxon>Eukaryota</taxon>
        <taxon>Viridiplantae</taxon>
        <taxon>Streptophyta</taxon>
        <taxon>Embryophyta</taxon>
        <taxon>Tracheophyta</taxon>
        <taxon>Spermatophyta</taxon>
        <taxon>Magnoliopsida</taxon>
        <taxon>Liliopsida</taxon>
        <taxon>Zingiberales</taxon>
        <taxon>Musaceae</taxon>
        <taxon>Musa</taxon>
    </lineage>
</organism>
<dbReference type="OrthoDB" id="1896520at2759"/>
<dbReference type="Pfam" id="PF01190">
    <property type="entry name" value="Pollen_Ole_e_1"/>
    <property type="match status" value="1"/>
</dbReference>
<evidence type="ECO:0000256" key="1">
    <source>
        <dbReference type="ARBA" id="ARBA00010049"/>
    </source>
</evidence>
<dbReference type="EMBL" id="CP097502">
    <property type="protein sequence ID" value="URD72803.1"/>
    <property type="molecule type" value="Genomic_DNA"/>
</dbReference>
<evidence type="ECO:0000313" key="4">
    <source>
        <dbReference type="Proteomes" id="UP001055439"/>
    </source>
</evidence>